<proteinExistence type="predicted"/>
<evidence type="ECO:0000313" key="2">
    <source>
        <dbReference type="EMBL" id="EJK47291.1"/>
    </source>
</evidence>
<comment type="caution">
    <text evidence="2">The sequence shown here is derived from an EMBL/GenBank/DDBJ whole genome shotgun (WGS) entry which is preliminary data.</text>
</comment>
<reference evidence="2 3" key="1">
    <citation type="journal article" date="2012" name="Genome Biol.">
        <title>Genome and low-iron response of an oceanic diatom adapted to chronic iron limitation.</title>
        <authorList>
            <person name="Lommer M."/>
            <person name="Specht M."/>
            <person name="Roy A.S."/>
            <person name="Kraemer L."/>
            <person name="Andreson R."/>
            <person name="Gutowska M.A."/>
            <person name="Wolf J."/>
            <person name="Bergner S.V."/>
            <person name="Schilhabel M.B."/>
            <person name="Klostermeier U.C."/>
            <person name="Beiko R.G."/>
            <person name="Rosenstiel P."/>
            <person name="Hippler M."/>
            <person name="Laroche J."/>
        </authorList>
    </citation>
    <scope>NUCLEOTIDE SEQUENCE [LARGE SCALE GENOMIC DNA]</scope>
    <source>
        <strain evidence="2 3">CCMP1005</strain>
    </source>
</reference>
<dbReference type="EMBL" id="AGNL01047127">
    <property type="protein sequence ID" value="EJK47291.1"/>
    <property type="molecule type" value="Genomic_DNA"/>
</dbReference>
<keyword evidence="3" id="KW-1185">Reference proteome</keyword>
<accession>K0RE17</accession>
<protein>
    <submittedName>
        <fullName evidence="2">Uncharacterized protein</fullName>
    </submittedName>
</protein>
<evidence type="ECO:0000256" key="1">
    <source>
        <dbReference type="SAM" id="MobiDB-lite"/>
    </source>
</evidence>
<sequence>MTLMAVVMSPEEWRQLLSSDLDNETLRSIALDVGDKAMNKMLSIENECRSMDRRHEGGREEAAQKGGRRDEAAVAVRETGGEIGKCSDEQGGLPVLRRRRKVLLWYTYLLPLSLLRRSAALVTLKGSFESILRLTLYEIIMFTSSVPIFDARFNDFPGLYDMVIPPLLAACWRALATHQLADPASIVALPPIPSAQIARSSSTIYSPSVRRSVYCFDAYSYRKDRISLGSVDEGHAARNFPDRRRPVIDSEGHPDIAYARGCRLHNLSEDAAARFHCRQLRPPSYDASAGPDMMRTTASVL</sequence>
<gene>
    <name evidence="2" type="ORF">THAOC_34000</name>
</gene>
<feature type="region of interest" description="Disordered" evidence="1">
    <location>
        <begin position="51"/>
        <end position="71"/>
    </location>
</feature>
<dbReference type="Proteomes" id="UP000266841">
    <property type="component" value="Unassembled WGS sequence"/>
</dbReference>
<organism evidence="2 3">
    <name type="scientific">Thalassiosira oceanica</name>
    <name type="common">Marine diatom</name>
    <dbReference type="NCBI Taxonomy" id="159749"/>
    <lineage>
        <taxon>Eukaryota</taxon>
        <taxon>Sar</taxon>
        <taxon>Stramenopiles</taxon>
        <taxon>Ochrophyta</taxon>
        <taxon>Bacillariophyta</taxon>
        <taxon>Coscinodiscophyceae</taxon>
        <taxon>Thalassiosirophycidae</taxon>
        <taxon>Thalassiosirales</taxon>
        <taxon>Thalassiosiraceae</taxon>
        <taxon>Thalassiosira</taxon>
    </lineage>
</organism>
<name>K0RE17_THAOC</name>
<evidence type="ECO:0000313" key="3">
    <source>
        <dbReference type="Proteomes" id="UP000266841"/>
    </source>
</evidence>
<dbReference type="AlphaFoldDB" id="K0RE17"/>